<evidence type="ECO:0000313" key="2">
    <source>
        <dbReference type="Proteomes" id="UP001251870"/>
    </source>
</evidence>
<proteinExistence type="predicted"/>
<name>A0ABU2DRW6_9MICC</name>
<dbReference type="EMBL" id="JAVKGR010000006">
    <property type="protein sequence ID" value="MDR8019223.1"/>
    <property type="molecule type" value="Genomic_DNA"/>
</dbReference>
<keyword evidence="2" id="KW-1185">Reference proteome</keyword>
<sequence>MEDARDTVSEAMDRIQPDLVALQSGLARLHATAPLVGPVPQHLRAARRSWHLTNQRAQEALMLSRQALAMMSLSQTPT</sequence>
<dbReference type="RefSeq" id="WP_310548216.1">
    <property type="nucleotide sequence ID" value="NZ_JAVKGR010000006.1"/>
</dbReference>
<protein>
    <submittedName>
        <fullName evidence="1">Uncharacterized protein</fullName>
    </submittedName>
</protein>
<evidence type="ECO:0000313" key="1">
    <source>
        <dbReference type="EMBL" id="MDR8019223.1"/>
    </source>
</evidence>
<gene>
    <name evidence="1" type="ORF">RIL96_06550</name>
</gene>
<reference evidence="1 2" key="1">
    <citation type="submission" date="2023-09" db="EMBL/GenBank/DDBJ databases">
        <title>Description of three actinobacteria isolated from air of manufacturing shop in a pharmaceutical factory.</title>
        <authorList>
            <person name="Zhang D.-F."/>
        </authorList>
    </citation>
    <scope>NUCLEOTIDE SEQUENCE [LARGE SCALE GENOMIC DNA]</scope>
    <source>
        <strain evidence="1 2">LY-0111</strain>
    </source>
</reference>
<organism evidence="1 2">
    <name type="scientific">Nesterenkonia aerolata</name>
    <dbReference type="NCBI Taxonomy" id="3074079"/>
    <lineage>
        <taxon>Bacteria</taxon>
        <taxon>Bacillati</taxon>
        <taxon>Actinomycetota</taxon>
        <taxon>Actinomycetes</taxon>
        <taxon>Micrococcales</taxon>
        <taxon>Micrococcaceae</taxon>
        <taxon>Nesterenkonia</taxon>
    </lineage>
</organism>
<comment type="caution">
    <text evidence="1">The sequence shown here is derived from an EMBL/GenBank/DDBJ whole genome shotgun (WGS) entry which is preliminary data.</text>
</comment>
<dbReference type="Proteomes" id="UP001251870">
    <property type="component" value="Unassembled WGS sequence"/>
</dbReference>
<accession>A0ABU2DRW6</accession>